<dbReference type="InterPro" id="IPR007730">
    <property type="entry name" value="SPOR-like_dom"/>
</dbReference>
<evidence type="ECO:0000259" key="3">
    <source>
        <dbReference type="PROSITE" id="PS51724"/>
    </source>
</evidence>
<protein>
    <submittedName>
        <fullName evidence="4">Cystathionine beta lyase protein</fullName>
        <ecNumber evidence="4">4.4.1.8</ecNumber>
    </submittedName>
</protein>
<dbReference type="RefSeq" id="WP_021776490.1">
    <property type="nucleotide sequence ID" value="NZ_AWXE01000001.1"/>
</dbReference>
<keyword evidence="2" id="KW-0812">Transmembrane</keyword>
<keyword evidence="5" id="KW-1185">Reference proteome</keyword>
<dbReference type="PROSITE" id="PS51724">
    <property type="entry name" value="SPOR"/>
    <property type="match status" value="1"/>
</dbReference>
<feature type="region of interest" description="Disordered" evidence="1">
    <location>
        <begin position="1"/>
        <end position="51"/>
    </location>
</feature>
<dbReference type="Pfam" id="PF05036">
    <property type="entry name" value="SPOR"/>
    <property type="match status" value="1"/>
</dbReference>
<evidence type="ECO:0000256" key="2">
    <source>
        <dbReference type="SAM" id="Phobius"/>
    </source>
</evidence>
<dbReference type="Gene3D" id="3.30.70.1070">
    <property type="entry name" value="Sporulation related repeat"/>
    <property type="match status" value="1"/>
</dbReference>
<organism evidence="4 5">
    <name type="scientific">Candidatus Micropelagius thuwalensis</name>
    <dbReference type="NCBI Taxonomy" id="1397666"/>
    <lineage>
        <taxon>Bacteria</taxon>
        <taxon>Pseudomonadati</taxon>
        <taxon>Pseudomonadota</taxon>
        <taxon>Alphaproteobacteria</taxon>
        <taxon>PS1 clade</taxon>
        <taxon>Candidatus Micropelagius</taxon>
    </lineage>
</organism>
<comment type="caution">
    <text evidence="4">The sequence shown here is derived from an EMBL/GenBank/DDBJ whole genome shotgun (WGS) entry which is preliminary data.</text>
</comment>
<dbReference type="AlphaFoldDB" id="U2XQR8"/>
<keyword evidence="2" id="KW-1133">Transmembrane helix</keyword>
<accession>U2XQR8</accession>
<evidence type="ECO:0000313" key="4">
    <source>
        <dbReference type="EMBL" id="ERL47472.1"/>
    </source>
</evidence>
<dbReference type="EMBL" id="AWXE01000001">
    <property type="protein sequence ID" value="ERL47472.1"/>
    <property type="molecule type" value="Genomic_DNA"/>
</dbReference>
<feature type="transmembrane region" description="Helical" evidence="2">
    <location>
        <begin position="70"/>
        <end position="92"/>
    </location>
</feature>
<keyword evidence="4" id="KW-0456">Lyase</keyword>
<gene>
    <name evidence="4" type="primary">metC</name>
    <name evidence="4" type="ORF">RS24_00416</name>
</gene>
<feature type="domain" description="SPOR" evidence="3">
    <location>
        <begin position="251"/>
        <end position="337"/>
    </location>
</feature>
<name>U2XQR8_9PROT</name>
<feature type="compositionally biased region" description="Pro residues" evidence="1">
    <location>
        <begin position="1"/>
        <end position="13"/>
    </location>
</feature>
<proteinExistence type="predicted"/>
<keyword evidence="2" id="KW-0472">Membrane</keyword>
<dbReference type="SUPFAM" id="SSF110997">
    <property type="entry name" value="Sporulation related repeat"/>
    <property type="match status" value="1"/>
</dbReference>
<dbReference type="OrthoDB" id="7338235at2"/>
<dbReference type="eggNOG" id="COG3115">
    <property type="taxonomic scope" value="Bacteria"/>
</dbReference>
<sequence>MSPTKPPSGPPNDPFTDPLSGSGTETLSAGDNFTPLSSQMTNQNADIGIGKPPPDASYYDYNDGGSNLPIILMGIGAVLITAMIAGLVYLAYMKGLEDGQSSMPPLILAEEAPVKTPPPDEITARRPEEGGLNIYRQLEVEDVDASTQENIPSEALSEPIDDIPAIKEDSMEGNGGIESLMAEVMEVETQTFDNAAAENPEALEGETLEKTSIEESQSEENLIPLASPKSKNKTEITPEIVSEVSTNIAPLVIENNYMVQLISVRTPAEASKEFTRISNKNKSIIGNREPLVKEVDLGERGKFYRVNIHGFVSLDAANEFCSALKENGQDCLVVKVPQ</sequence>
<dbReference type="GO" id="GO:0016829">
    <property type="term" value="F:lyase activity"/>
    <property type="evidence" value="ECO:0007669"/>
    <property type="project" value="UniProtKB-KW"/>
</dbReference>
<reference evidence="4 5" key="1">
    <citation type="journal article" date="2014" name="FEMS Microbiol. Ecol.">
        <title>Genomic differentiation among two strains of the PS1 clade isolated from geographically separated marine habitats.</title>
        <authorList>
            <person name="Jimenez-Infante F."/>
            <person name="Ngugi D.K."/>
            <person name="Alam I."/>
            <person name="Rashid M."/>
            <person name="Baalawi W."/>
            <person name="Kamau A.A."/>
            <person name="Bajic V.B."/>
            <person name="Stingl U."/>
        </authorList>
    </citation>
    <scope>NUCLEOTIDE SEQUENCE [LARGE SCALE GENOMIC DNA]</scope>
    <source>
        <strain evidence="4 5">RS24</strain>
    </source>
</reference>
<feature type="region of interest" description="Disordered" evidence="1">
    <location>
        <begin position="209"/>
        <end position="230"/>
    </location>
</feature>
<dbReference type="InterPro" id="IPR036680">
    <property type="entry name" value="SPOR-like_sf"/>
</dbReference>
<dbReference type="STRING" id="1397666.RS24_00416"/>
<dbReference type="GO" id="GO:0042834">
    <property type="term" value="F:peptidoglycan binding"/>
    <property type="evidence" value="ECO:0007669"/>
    <property type="project" value="InterPro"/>
</dbReference>
<dbReference type="Proteomes" id="UP000016762">
    <property type="component" value="Unassembled WGS sequence"/>
</dbReference>
<dbReference type="EC" id="4.4.1.8" evidence="4"/>
<evidence type="ECO:0000256" key="1">
    <source>
        <dbReference type="SAM" id="MobiDB-lite"/>
    </source>
</evidence>
<feature type="compositionally biased region" description="Polar residues" evidence="1">
    <location>
        <begin position="19"/>
        <end position="45"/>
    </location>
</feature>
<evidence type="ECO:0000313" key="5">
    <source>
        <dbReference type="Proteomes" id="UP000016762"/>
    </source>
</evidence>